<comment type="caution">
    <text evidence="7">The sequence shown here is derived from an EMBL/GenBank/DDBJ whole genome shotgun (WGS) entry which is preliminary data.</text>
</comment>
<keyword evidence="2" id="KW-0805">Transcription regulation</keyword>
<dbReference type="InterPro" id="IPR041490">
    <property type="entry name" value="KstR2_TetR_C"/>
</dbReference>
<keyword evidence="8" id="KW-1185">Reference proteome</keyword>
<feature type="DNA-binding region" description="H-T-H motif" evidence="5">
    <location>
        <begin position="23"/>
        <end position="42"/>
    </location>
</feature>
<dbReference type="EMBL" id="JAWDID010000012">
    <property type="protein sequence ID" value="MDU0340251.1"/>
    <property type="molecule type" value="Genomic_DNA"/>
</dbReference>
<dbReference type="InterPro" id="IPR001647">
    <property type="entry name" value="HTH_TetR"/>
</dbReference>
<organism evidence="7 8">
    <name type="scientific">Bosea rubneri</name>
    <dbReference type="NCBI Taxonomy" id="3075434"/>
    <lineage>
        <taxon>Bacteria</taxon>
        <taxon>Pseudomonadati</taxon>
        <taxon>Pseudomonadota</taxon>
        <taxon>Alphaproteobacteria</taxon>
        <taxon>Hyphomicrobiales</taxon>
        <taxon>Boseaceae</taxon>
        <taxon>Bosea</taxon>
    </lineage>
</organism>
<keyword evidence="4" id="KW-0804">Transcription</keyword>
<dbReference type="Pfam" id="PF17932">
    <property type="entry name" value="TetR_C_24"/>
    <property type="match status" value="1"/>
</dbReference>
<accession>A0ABU3S6B3</accession>
<name>A0ABU3S6B3_9HYPH</name>
<feature type="domain" description="HTH tetR-type" evidence="6">
    <location>
        <begin position="1"/>
        <end position="60"/>
    </location>
</feature>
<evidence type="ECO:0000313" key="7">
    <source>
        <dbReference type="EMBL" id="MDU0340251.1"/>
    </source>
</evidence>
<evidence type="ECO:0000256" key="1">
    <source>
        <dbReference type="ARBA" id="ARBA00022491"/>
    </source>
</evidence>
<evidence type="ECO:0000256" key="2">
    <source>
        <dbReference type="ARBA" id="ARBA00023015"/>
    </source>
</evidence>
<evidence type="ECO:0000259" key="6">
    <source>
        <dbReference type="PROSITE" id="PS50977"/>
    </source>
</evidence>
<dbReference type="SUPFAM" id="SSF48498">
    <property type="entry name" value="Tetracyclin repressor-like, C-terminal domain"/>
    <property type="match status" value="1"/>
</dbReference>
<dbReference type="PRINTS" id="PR00455">
    <property type="entry name" value="HTHTETR"/>
</dbReference>
<sequence length="191" mass="20420">MRLDALYRVAAAAFRRNGYHGTSLVDIARELGVSKPTLYHYIANKQDLLFQCHLVAADQAIAAICDDPALSGLEKVRRTIANYIVAIIGEESASVVILEEKSLGPEQLDVVIARRDIFDGRIQGLIEEGLADGTIAPCDAKLALFSALGAANWVTKWYRPTGPLSVAQIAEGVADLVCSGLRAPVATQACA</sequence>
<dbReference type="InterPro" id="IPR009057">
    <property type="entry name" value="Homeodomain-like_sf"/>
</dbReference>
<dbReference type="PROSITE" id="PS50977">
    <property type="entry name" value="HTH_TETR_2"/>
    <property type="match status" value="1"/>
</dbReference>
<dbReference type="InterPro" id="IPR036271">
    <property type="entry name" value="Tet_transcr_reg_TetR-rel_C_sf"/>
</dbReference>
<dbReference type="Pfam" id="PF00440">
    <property type="entry name" value="TetR_N"/>
    <property type="match status" value="1"/>
</dbReference>
<dbReference type="SUPFAM" id="SSF46689">
    <property type="entry name" value="Homeodomain-like"/>
    <property type="match status" value="1"/>
</dbReference>
<evidence type="ECO:0000256" key="5">
    <source>
        <dbReference type="PROSITE-ProRule" id="PRU00335"/>
    </source>
</evidence>
<keyword evidence="3 5" id="KW-0238">DNA-binding</keyword>
<dbReference type="RefSeq" id="WP_316018124.1">
    <property type="nucleotide sequence ID" value="NZ_JAWDID010000012.1"/>
</dbReference>
<dbReference type="InterPro" id="IPR050109">
    <property type="entry name" value="HTH-type_TetR-like_transc_reg"/>
</dbReference>
<evidence type="ECO:0000256" key="3">
    <source>
        <dbReference type="ARBA" id="ARBA00023125"/>
    </source>
</evidence>
<dbReference type="Gene3D" id="1.10.357.10">
    <property type="entry name" value="Tetracycline Repressor, domain 2"/>
    <property type="match status" value="1"/>
</dbReference>
<evidence type="ECO:0000256" key="4">
    <source>
        <dbReference type="ARBA" id="ARBA00023163"/>
    </source>
</evidence>
<evidence type="ECO:0000313" key="8">
    <source>
        <dbReference type="Proteomes" id="UP001254257"/>
    </source>
</evidence>
<protein>
    <submittedName>
        <fullName evidence="7">TetR/AcrR family transcriptional regulator</fullName>
    </submittedName>
</protein>
<proteinExistence type="predicted"/>
<dbReference type="PANTHER" id="PTHR30055">
    <property type="entry name" value="HTH-TYPE TRANSCRIPTIONAL REGULATOR RUTR"/>
    <property type="match status" value="1"/>
</dbReference>
<gene>
    <name evidence="7" type="ORF">RKE40_10180</name>
</gene>
<keyword evidence="1" id="KW-0678">Repressor</keyword>
<dbReference type="PANTHER" id="PTHR30055:SF175">
    <property type="entry name" value="HTH-TYPE TRANSCRIPTIONAL REPRESSOR KSTR2"/>
    <property type="match status" value="1"/>
</dbReference>
<dbReference type="Proteomes" id="UP001254257">
    <property type="component" value="Unassembled WGS sequence"/>
</dbReference>
<reference evidence="7 8" key="1">
    <citation type="submission" date="2023-09" db="EMBL/GenBank/DDBJ databases">
        <title>Whole genome shotgun sequencing (WGS) of Bosea sp. ZW T0_25, isolated from stored onions (Allium cepa).</title>
        <authorList>
            <person name="Stoll D.A."/>
            <person name="Huch M."/>
        </authorList>
    </citation>
    <scope>NUCLEOTIDE SEQUENCE [LARGE SCALE GENOMIC DNA]</scope>
    <source>
        <strain evidence="7 8">ZW T0_25</strain>
    </source>
</reference>